<reference evidence="1" key="1">
    <citation type="journal article" date="2023" name="Mol. Phylogenet. Evol.">
        <title>Genome-scale phylogeny and comparative genomics of the fungal order Sordariales.</title>
        <authorList>
            <person name="Hensen N."/>
            <person name="Bonometti L."/>
            <person name="Westerberg I."/>
            <person name="Brannstrom I.O."/>
            <person name="Guillou S."/>
            <person name="Cros-Aarteil S."/>
            <person name="Calhoun S."/>
            <person name="Haridas S."/>
            <person name="Kuo A."/>
            <person name="Mondo S."/>
            <person name="Pangilinan J."/>
            <person name="Riley R."/>
            <person name="LaButti K."/>
            <person name="Andreopoulos B."/>
            <person name="Lipzen A."/>
            <person name="Chen C."/>
            <person name="Yan M."/>
            <person name="Daum C."/>
            <person name="Ng V."/>
            <person name="Clum A."/>
            <person name="Steindorff A."/>
            <person name="Ohm R.A."/>
            <person name="Martin F."/>
            <person name="Silar P."/>
            <person name="Natvig D.O."/>
            <person name="Lalanne C."/>
            <person name="Gautier V."/>
            <person name="Ament-Velasquez S.L."/>
            <person name="Kruys A."/>
            <person name="Hutchinson M.I."/>
            <person name="Powell A.J."/>
            <person name="Barry K."/>
            <person name="Miller A.N."/>
            <person name="Grigoriev I.V."/>
            <person name="Debuchy R."/>
            <person name="Gladieux P."/>
            <person name="Hiltunen Thoren M."/>
            <person name="Johannesson H."/>
        </authorList>
    </citation>
    <scope>NUCLEOTIDE SEQUENCE</scope>
    <source>
        <strain evidence="1">CBS 731.68</strain>
    </source>
</reference>
<dbReference type="RefSeq" id="XP_062643937.1">
    <property type="nucleotide sequence ID" value="XM_062786071.1"/>
</dbReference>
<dbReference type="GeneID" id="87822837"/>
<accession>A0AAN6TUD9</accession>
<dbReference type="AlphaFoldDB" id="A0AAN6TUD9"/>
<protein>
    <submittedName>
        <fullName evidence="1">Uncharacterized protein</fullName>
    </submittedName>
</protein>
<name>A0AAN6TUD9_9PEZI</name>
<gene>
    <name evidence="1" type="ORF">N657DRAFT_170455</name>
</gene>
<dbReference type="EMBL" id="MU853241">
    <property type="protein sequence ID" value="KAK4120166.1"/>
    <property type="molecule type" value="Genomic_DNA"/>
</dbReference>
<keyword evidence="2" id="KW-1185">Reference proteome</keyword>
<dbReference type="Proteomes" id="UP001302602">
    <property type="component" value="Unassembled WGS sequence"/>
</dbReference>
<organism evidence="1 2">
    <name type="scientific">Parathielavia appendiculata</name>
    <dbReference type="NCBI Taxonomy" id="2587402"/>
    <lineage>
        <taxon>Eukaryota</taxon>
        <taxon>Fungi</taxon>
        <taxon>Dikarya</taxon>
        <taxon>Ascomycota</taxon>
        <taxon>Pezizomycotina</taxon>
        <taxon>Sordariomycetes</taxon>
        <taxon>Sordariomycetidae</taxon>
        <taxon>Sordariales</taxon>
        <taxon>Chaetomiaceae</taxon>
        <taxon>Parathielavia</taxon>
    </lineage>
</organism>
<evidence type="ECO:0000313" key="1">
    <source>
        <dbReference type="EMBL" id="KAK4120166.1"/>
    </source>
</evidence>
<evidence type="ECO:0000313" key="2">
    <source>
        <dbReference type="Proteomes" id="UP001302602"/>
    </source>
</evidence>
<comment type="caution">
    <text evidence="1">The sequence shown here is derived from an EMBL/GenBank/DDBJ whole genome shotgun (WGS) entry which is preliminary data.</text>
</comment>
<proteinExistence type="predicted"/>
<reference evidence="1" key="2">
    <citation type="submission" date="2023-05" db="EMBL/GenBank/DDBJ databases">
        <authorList>
            <consortium name="Lawrence Berkeley National Laboratory"/>
            <person name="Steindorff A."/>
            <person name="Hensen N."/>
            <person name="Bonometti L."/>
            <person name="Westerberg I."/>
            <person name="Brannstrom I.O."/>
            <person name="Guillou S."/>
            <person name="Cros-Aarteil S."/>
            <person name="Calhoun S."/>
            <person name="Haridas S."/>
            <person name="Kuo A."/>
            <person name="Mondo S."/>
            <person name="Pangilinan J."/>
            <person name="Riley R."/>
            <person name="Labutti K."/>
            <person name="Andreopoulos B."/>
            <person name="Lipzen A."/>
            <person name="Chen C."/>
            <person name="Yanf M."/>
            <person name="Daum C."/>
            <person name="Ng V."/>
            <person name="Clum A."/>
            <person name="Ohm R."/>
            <person name="Martin F."/>
            <person name="Silar P."/>
            <person name="Natvig D."/>
            <person name="Lalanne C."/>
            <person name="Gautier V."/>
            <person name="Ament-Velasquez S.L."/>
            <person name="Kruys A."/>
            <person name="Hutchinson M.I."/>
            <person name="Powell A.J."/>
            <person name="Barry K."/>
            <person name="Miller A.N."/>
            <person name="Grigoriev I.V."/>
            <person name="Debuchy R."/>
            <person name="Gladieux P."/>
            <person name="Thoren M.H."/>
            <person name="Johannesson H."/>
        </authorList>
    </citation>
    <scope>NUCLEOTIDE SEQUENCE</scope>
    <source>
        <strain evidence="1">CBS 731.68</strain>
    </source>
</reference>
<sequence>MICARCRHAFQSIVINDDTWIAGSNKSHQPEGREEQKKWLAFTHHPTYESFREATDQRCSVCIVLWGELGAEQQSLLADAIWTRKDSTSGQSLKASTVFLSQKRQIYQGGDTIVTFQGTTTRDWHSTNTEWICWKANSHNSTVTYFMGAVKTVNFSSA</sequence>